<dbReference type="InterPro" id="IPR052736">
    <property type="entry name" value="Stf3_sulfotransferase"/>
</dbReference>
<dbReference type="InterPro" id="IPR027417">
    <property type="entry name" value="P-loop_NTPase"/>
</dbReference>
<protein>
    <recommendedName>
        <fullName evidence="3">Sulfotransferase domain-containing protein</fullName>
    </recommendedName>
</protein>
<dbReference type="AlphaFoldDB" id="A0A382GUJ3"/>
<evidence type="ECO:0000313" key="2">
    <source>
        <dbReference type="EMBL" id="SVB78347.1"/>
    </source>
</evidence>
<feature type="transmembrane region" description="Helical" evidence="1">
    <location>
        <begin position="20"/>
        <end position="43"/>
    </location>
</feature>
<gene>
    <name evidence="2" type="ORF">METZ01_LOCUS231201</name>
</gene>
<dbReference type="Gene3D" id="3.40.50.300">
    <property type="entry name" value="P-loop containing nucleotide triphosphate hydrolases"/>
    <property type="match status" value="1"/>
</dbReference>
<keyword evidence="1" id="KW-1133">Transmembrane helix</keyword>
<keyword evidence="1" id="KW-0472">Membrane</keyword>
<dbReference type="EMBL" id="UINC01057329">
    <property type="protein sequence ID" value="SVB78347.1"/>
    <property type="molecule type" value="Genomic_DNA"/>
</dbReference>
<organism evidence="2">
    <name type="scientific">marine metagenome</name>
    <dbReference type="NCBI Taxonomy" id="408172"/>
    <lineage>
        <taxon>unclassified sequences</taxon>
        <taxon>metagenomes</taxon>
        <taxon>ecological metagenomes</taxon>
    </lineage>
</organism>
<keyword evidence="1" id="KW-0812">Transmembrane</keyword>
<proteinExistence type="predicted"/>
<evidence type="ECO:0008006" key="3">
    <source>
        <dbReference type="Google" id="ProtNLM"/>
    </source>
</evidence>
<name>A0A382GUJ3_9ZZZZ</name>
<reference evidence="2" key="1">
    <citation type="submission" date="2018-05" db="EMBL/GenBank/DDBJ databases">
        <authorList>
            <person name="Lanie J.A."/>
            <person name="Ng W.-L."/>
            <person name="Kazmierczak K.M."/>
            <person name="Andrzejewski T.M."/>
            <person name="Davidsen T.M."/>
            <person name="Wayne K.J."/>
            <person name="Tettelin H."/>
            <person name="Glass J.I."/>
            <person name="Rusch D."/>
            <person name="Podicherti R."/>
            <person name="Tsui H.-C.T."/>
            <person name="Winkler M.E."/>
        </authorList>
    </citation>
    <scope>NUCLEOTIDE SEQUENCE</scope>
</reference>
<sequence>MTLKRIFRVYLIIGKTFGSWISPVFTGVLIIFLRMFVGIGRLLDHIVFPGIRKPLESPILIVGNPRSGTTFLHRYMIKLGLGTGSQLWQMVYPSIIIQKIMKPLLPILEFISPAKHHSTEAHKTSLSSIETDDVSLLFRYFDGFFLYGFFLTFDDEDLFDWVDPKIRDTSERDFSWFESLWKRNLRSNNGKRYIGKLFSLSGNLPEFQNRLPDSKVLYMVRDPLNVIPSGLSLVTGVLDKKFNFWSLDENIQVRFIERLYQALVELLNRFHDNWIQGKIDKEKVLVVRYDRMMSEFESLMDDILNFIDVNPTEEMIQNFKETGESQRQYKSGHKYDLEKFGLSEEKIRKDCAHIYETFLS</sequence>
<evidence type="ECO:0000256" key="1">
    <source>
        <dbReference type="SAM" id="Phobius"/>
    </source>
</evidence>
<dbReference type="Pfam" id="PF13469">
    <property type="entry name" value="Sulfotransfer_3"/>
    <property type="match status" value="1"/>
</dbReference>
<dbReference type="PANTHER" id="PTHR36451:SF1">
    <property type="entry name" value="OMEGA-HYDROXY-BETA-DIHYDROMENAQUINONE-9 SULFOTRANSFERASE STF3"/>
    <property type="match status" value="1"/>
</dbReference>
<accession>A0A382GUJ3</accession>
<dbReference type="PANTHER" id="PTHR36451">
    <property type="entry name" value="PAPS-DEPENDENT SULFOTRANSFERASE STF3"/>
    <property type="match status" value="1"/>
</dbReference>
<dbReference type="SUPFAM" id="SSF52540">
    <property type="entry name" value="P-loop containing nucleoside triphosphate hydrolases"/>
    <property type="match status" value="1"/>
</dbReference>